<dbReference type="InterPro" id="IPR001789">
    <property type="entry name" value="Sig_transdc_resp-reg_receiver"/>
</dbReference>
<keyword evidence="4" id="KW-0597">Phosphoprotein</keyword>
<keyword evidence="2 7" id="KW-0238">DNA-binding</keyword>
<evidence type="ECO:0000256" key="3">
    <source>
        <dbReference type="ARBA" id="ARBA00023163"/>
    </source>
</evidence>
<evidence type="ECO:0000256" key="1">
    <source>
        <dbReference type="ARBA" id="ARBA00023015"/>
    </source>
</evidence>
<dbReference type="STRING" id="419479.SAMN04488563_7155"/>
<dbReference type="InterPro" id="IPR029787">
    <property type="entry name" value="Nucleotide_cyclase"/>
</dbReference>
<dbReference type="SMART" id="SM00044">
    <property type="entry name" value="CYCc"/>
    <property type="match status" value="1"/>
</dbReference>
<dbReference type="GO" id="GO:0009190">
    <property type="term" value="P:cyclic nucleotide biosynthetic process"/>
    <property type="evidence" value="ECO:0007669"/>
    <property type="project" value="InterPro"/>
</dbReference>
<dbReference type="EMBL" id="LT629791">
    <property type="protein sequence ID" value="SDU89030.1"/>
    <property type="molecule type" value="Genomic_DNA"/>
</dbReference>
<dbReference type="Proteomes" id="UP000182977">
    <property type="component" value="Chromosome I"/>
</dbReference>
<dbReference type="RefSeq" id="WP_046772645.1">
    <property type="nucleotide sequence ID" value="NZ_LBMC01000071.1"/>
</dbReference>
<evidence type="ECO:0000256" key="4">
    <source>
        <dbReference type="PROSITE-ProRule" id="PRU00169"/>
    </source>
</evidence>
<keyword evidence="8" id="KW-1185">Reference proteome</keyword>
<feature type="domain" description="Response regulatory" evidence="5">
    <location>
        <begin position="9"/>
        <end position="128"/>
    </location>
</feature>
<dbReference type="AlphaFoldDB" id="A0A1H2M701"/>
<dbReference type="Gene3D" id="3.40.50.2300">
    <property type="match status" value="1"/>
</dbReference>
<evidence type="ECO:0000256" key="2">
    <source>
        <dbReference type="ARBA" id="ARBA00023125"/>
    </source>
</evidence>
<gene>
    <name evidence="7" type="ORF">SAMN04488563_7155</name>
</gene>
<keyword evidence="1" id="KW-0805">Transcription regulation</keyword>
<dbReference type="GO" id="GO:0003677">
    <property type="term" value="F:DNA binding"/>
    <property type="evidence" value="ECO:0007669"/>
    <property type="project" value="UniProtKB-KW"/>
</dbReference>
<dbReference type="PANTHER" id="PTHR43214">
    <property type="entry name" value="TWO-COMPONENT RESPONSE REGULATOR"/>
    <property type="match status" value="1"/>
</dbReference>
<proteinExistence type="predicted"/>
<dbReference type="PROSITE" id="PS50110">
    <property type="entry name" value="RESPONSE_REGULATORY"/>
    <property type="match status" value="1"/>
</dbReference>
<keyword evidence="3" id="KW-0804">Transcription</keyword>
<dbReference type="InterPro" id="IPR058245">
    <property type="entry name" value="NreC/VraR/RcsB-like_REC"/>
</dbReference>
<dbReference type="CDD" id="cd07302">
    <property type="entry name" value="CHD"/>
    <property type="match status" value="1"/>
</dbReference>
<dbReference type="SMART" id="SM00448">
    <property type="entry name" value="REC"/>
    <property type="match status" value="1"/>
</dbReference>
<accession>A0A1H2M701</accession>
<dbReference type="InterPro" id="IPR039420">
    <property type="entry name" value="WalR-like"/>
</dbReference>
<feature type="modified residue" description="4-aspartylphosphate" evidence="4">
    <location>
        <position position="60"/>
    </location>
</feature>
<sequence length="449" mass="47921">MTSADARITVLLADDNLLVREGVRALLRVAGDVDVVAMAEDYDGLVQQAIEHRPQVVVTDIRMPPRFADEGIEAAKEVRKRLPGTGVVVLSQYDDPEYAVALLAQGAAGYAYLLKERVADGDRLARAVREVAAGGSMLDPEIVQALVTPARGGAGLSADEERLLTMVAEGRAVKAIAASLQSTPEAVDHAVQELFLHLARDASSGVRGALQRLRKLHTAILEREEQGETLTRLLPSGLADKLRDDPGAVARTERLVVTVLMSDVRGYSGIAERSDPSSLARQLNSHRRAMNGAILDQGGTVMQYVGDAVMAVFGAPFPQPDHAERALRAAHDMHRRQAVVDTQWAGEGLEPFGMGIGLSTGEVAAALLGSDERLEYTLVGDIVNLAQRLQDLARPAGTTVASEATAAAAPAWTFQRLDPVRVKGRDAAVTACRVLAPAAADDEVEEYSR</sequence>
<protein>
    <submittedName>
        <fullName evidence="7">DNA-binding response regulator, NarL/FixJ family, contains REC and HTH domains</fullName>
    </submittedName>
</protein>
<evidence type="ECO:0000259" key="6">
    <source>
        <dbReference type="PROSITE" id="PS50125"/>
    </source>
</evidence>
<dbReference type="SUPFAM" id="SSF52172">
    <property type="entry name" value="CheY-like"/>
    <property type="match status" value="1"/>
</dbReference>
<dbReference type="InterPro" id="IPR001054">
    <property type="entry name" value="A/G_cyclase"/>
</dbReference>
<dbReference type="GO" id="GO:0000160">
    <property type="term" value="P:phosphorelay signal transduction system"/>
    <property type="evidence" value="ECO:0007669"/>
    <property type="project" value="InterPro"/>
</dbReference>
<dbReference type="GO" id="GO:0004016">
    <property type="term" value="F:adenylate cyclase activity"/>
    <property type="evidence" value="ECO:0007669"/>
    <property type="project" value="UniProtKB-ARBA"/>
</dbReference>
<evidence type="ECO:0000313" key="7">
    <source>
        <dbReference type="EMBL" id="SDU89030.1"/>
    </source>
</evidence>
<dbReference type="OrthoDB" id="5476461at2"/>
<dbReference type="Pfam" id="PF00072">
    <property type="entry name" value="Response_reg"/>
    <property type="match status" value="1"/>
</dbReference>
<name>A0A1H2M701_9ACTN</name>
<organism evidence="7 8">
    <name type="scientific">Jiangella alkaliphila</name>
    <dbReference type="NCBI Taxonomy" id="419479"/>
    <lineage>
        <taxon>Bacteria</taxon>
        <taxon>Bacillati</taxon>
        <taxon>Actinomycetota</taxon>
        <taxon>Actinomycetes</taxon>
        <taxon>Jiangellales</taxon>
        <taxon>Jiangellaceae</taxon>
        <taxon>Jiangella</taxon>
    </lineage>
</organism>
<reference evidence="8" key="1">
    <citation type="submission" date="2016-10" db="EMBL/GenBank/DDBJ databases">
        <authorList>
            <person name="Varghese N."/>
            <person name="Submissions S."/>
        </authorList>
    </citation>
    <scope>NUCLEOTIDE SEQUENCE [LARGE SCALE GENOMIC DNA]</scope>
    <source>
        <strain evidence="8">DSM 45079</strain>
    </source>
</reference>
<feature type="domain" description="Guanylate cyclase" evidence="6">
    <location>
        <begin position="258"/>
        <end position="390"/>
    </location>
</feature>
<dbReference type="Gene3D" id="3.30.70.1230">
    <property type="entry name" value="Nucleotide cyclase"/>
    <property type="match status" value="1"/>
</dbReference>
<dbReference type="CDD" id="cd17535">
    <property type="entry name" value="REC_NarL-like"/>
    <property type="match status" value="1"/>
</dbReference>
<dbReference type="Pfam" id="PF00211">
    <property type="entry name" value="Guanylate_cyc"/>
    <property type="match status" value="1"/>
</dbReference>
<dbReference type="InterPro" id="IPR011006">
    <property type="entry name" value="CheY-like_superfamily"/>
</dbReference>
<dbReference type="PROSITE" id="PS50125">
    <property type="entry name" value="GUANYLATE_CYCLASE_2"/>
    <property type="match status" value="1"/>
</dbReference>
<evidence type="ECO:0000313" key="8">
    <source>
        <dbReference type="Proteomes" id="UP000182977"/>
    </source>
</evidence>
<dbReference type="SUPFAM" id="SSF55073">
    <property type="entry name" value="Nucleotide cyclase"/>
    <property type="match status" value="1"/>
</dbReference>
<dbReference type="PANTHER" id="PTHR43214:SF24">
    <property type="entry name" value="TRANSCRIPTIONAL REGULATORY PROTEIN NARL-RELATED"/>
    <property type="match status" value="1"/>
</dbReference>
<evidence type="ECO:0000259" key="5">
    <source>
        <dbReference type="PROSITE" id="PS50110"/>
    </source>
</evidence>